<keyword evidence="6" id="KW-0411">Iron-sulfur</keyword>
<evidence type="ECO:0000256" key="1">
    <source>
        <dbReference type="ARBA" id="ARBA00022448"/>
    </source>
</evidence>
<gene>
    <name evidence="9" type="ORF">AsAng_0000060</name>
</gene>
<dbReference type="Pfam" id="PF13746">
    <property type="entry name" value="Fer4_18"/>
    <property type="match status" value="1"/>
</dbReference>
<evidence type="ECO:0000256" key="5">
    <source>
        <dbReference type="ARBA" id="ARBA00023004"/>
    </source>
</evidence>
<dbReference type="GO" id="GO:0005886">
    <property type="term" value="C:plasma membrane"/>
    <property type="evidence" value="ECO:0007669"/>
    <property type="project" value="TreeGrafter"/>
</dbReference>
<dbReference type="NCBIfam" id="TIGR02745">
    <property type="entry name" value="ccoG_rdxA_fixG"/>
    <property type="match status" value="1"/>
</dbReference>
<dbReference type="GO" id="GO:0046872">
    <property type="term" value="F:metal ion binding"/>
    <property type="evidence" value="ECO:0007669"/>
    <property type="project" value="UniProtKB-KW"/>
</dbReference>
<feature type="transmembrane region" description="Helical" evidence="7">
    <location>
        <begin position="83"/>
        <end position="109"/>
    </location>
</feature>
<dbReference type="InterPro" id="IPR051684">
    <property type="entry name" value="Electron_Trans/Redox"/>
</dbReference>
<dbReference type="SUPFAM" id="SSF54862">
    <property type="entry name" value="4Fe-4S ferredoxins"/>
    <property type="match status" value="1"/>
</dbReference>
<dbReference type="Pfam" id="PF12801">
    <property type="entry name" value="Fer4_5"/>
    <property type="match status" value="1"/>
</dbReference>
<dbReference type="PROSITE" id="PS51379">
    <property type="entry name" value="4FE4S_FER_2"/>
    <property type="match status" value="1"/>
</dbReference>
<evidence type="ECO:0000256" key="4">
    <source>
        <dbReference type="ARBA" id="ARBA00022982"/>
    </source>
</evidence>
<evidence type="ECO:0000256" key="3">
    <source>
        <dbReference type="ARBA" id="ARBA00022723"/>
    </source>
</evidence>
<reference evidence="9" key="1">
    <citation type="submission" date="2022-09" db="EMBL/GenBank/DDBJ databases">
        <title>Aureispira anguillicida sp. nov., isolated from Leptocephalus of Japanese eel Anguilla japonica.</title>
        <authorList>
            <person name="Yuasa K."/>
            <person name="Mekata T."/>
            <person name="Ikunari K."/>
        </authorList>
    </citation>
    <scope>NUCLEOTIDE SEQUENCE</scope>
    <source>
        <strain evidence="9">EL160426</strain>
    </source>
</reference>
<name>A0A915VML8_9BACT</name>
<dbReference type="InterPro" id="IPR017896">
    <property type="entry name" value="4Fe4S_Fe-S-bd"/>
</dbReference>
<keyword evidence="2" id="KW-0004">4Fe-4S</keyword>
<feature type="transmembrane region" description="Helical" evidence="7">
    <location>
        <begin position="158"/>
        <end position="178"/>
    </location>
</feature>
<feature type="transmembrane region" description="Helical" evidence="7">
    <location>
        <begin position="193"/>
        <end position="210"/>
    </location>
</feature>
<evidence type="ECO:0000313" key="9">
    <source>
        <dbReference type="EMBL" id="BDS09309.1"/>
    </source>
</evidence>
<keyword evidence="7" id="KW-1133">Transmembrane helix</keyword>
<evidence type="ECO:0000259" key="8">
    <source>
        <dbReference type="PROSITE" id="PS51379"/>
    </source>
</evidence>
<dbReference type="PANTHER" id="PTHR30176:SF3">
    <property type="entry name" value="FERREDOXIN-TYPE PROTEIN NAPH"/>
    <property type="match status" value="1"/>
</dbReference>
<dbReference type="GO" id="GO:0051539">
    <property type="term" value="F:4 iron, 4 sulfur cluster binding"/>
    <property type="evidence" value="ECO:0007669"/>
    <property type="project" value="UniProtKB-KW"/>
</dbReference>
<protein>
    <submittedName>
        <fullName evidence="9">Cytochrome c oxidase accessory protein CcoG</fullName>
    </submittedName>
</protein>
<dbReference type="Proteomes" id="UP001060919">
    <property type="component" value="Chromosome"/>
</dbReference>
<organism evidence="9 10">
    <name type="scientific">Aureispira anguillae</name>
    <dbReference type="NCBI Taxonomy" id="2864201"/>
    <lineage>
        <taxon>Bacteria</taxon>
        <taxon>Pseudomonadati</taxon>
        <taxon>Bacteroidota</taxon>
        <taxon>Saprospiria</taxon>
        <taxon>Saprospirales</taxon>
        <taxon>Saprospiraceae</taxon>
        <taxon>Aureispira</taxon>
    </lineage>
</organism>
<keyword evidence="10" id="KW-1185">Reference proteome</keyword>
<evidence type="ECO:0000256" key="6">
    <source>
        <dbReference type="ARBA" id="ARBA00023014"/>
    </source>
</evidence>
<feature type="transmembrane region" description="Helical" evidence="7">
    <location>
        <begin position="36"/>
        <end position="54"/>
    </location>
</feature>
<dbReference type="Gene3D" id="1.10.1060.10">
    <property type="entry name" value="Alpha-helical ferredoxin"/>
    <property type="match status" value="1"/>
</dbReference>
<keyword evidence="7" id="KW-0812">Transmembrane</keyword>
<dbReference type="EMBL" id="AP026867">
    <property type="protein sequence ID" value="BDS09309.1"/>
    <property type="molecule type" value="Genomic_DNA"/>
</dbReference>
<feature type="domain" description="4Fe-4S ferredoxin-type" evidence="8">
    <location>
        <begin position="257"/>
        <end position="285"/>
    </location>
</feature>
<keyword evidence="1" id="KW-0813">Transport</keyword>
<evidence type="ECO:0000256" key="7">
    <source>
        <dbReference type="SAM" id="Phobius"/>
    </source>
</evidence>
<dbReference type="Pfam" id="PF11614">
    <property type="entry name" value="FixG_C"/>
    <property type="match status" value="1"/>
</dbReference>
<dbReference type="PROSITE" id="PS00198">
    <property type="entry name" value="4FE4S_FER_1"/>
    <property type="match status" value="1"/>
</dbReference>
<keyword evidence="4" id="KW-0249">Electron transport</keyword>
<keyword evidence="3" id="KW-0479">Metal-binding</keyword>
<keyword evidence="5" id="KW-0408">Iron</keyword>
<evidence type="ECO:0000256" key="2">
    <source>
        <dbReference type="ARBA" id="ARBA00022485"/>
    </source>
</evidence>
<dbReference type="InterPro" id="IPR017900">
    <property type="entry name" value="4Fe4S_Fe_S_CS"/>
</dbReference>
<dbReference type="InterPro" id="IPR032879">
    <property type="entry name" value="FixG_C"/>
</dbReference>
<dbReference type="InterPro" id="IPR013783">
    <property type="entry name" value="Ig-like_fold"/>
</dbReference>
<proteinExistence type="predicted"/>
<dbReference type="KEGG" id="aup:AsAng_0000060"/>
<dbReference type="InterPro" id="IPR014116">
    <property type="entry name" value="Cyt_c_oxidase_cbb3_FixG"/>
</dbReference>
<evidence type="ECO:0000313" key="10">
    <source>
        <dbReference type="Proteomes" id="UP001060919"/>
    </source>
</evidence>
<dbReference type="PANTHER" id="PTHR30176">
    <property type="entry name" value="FERREDOXIN-TYPE PROTEIN NAPH"/>
    <property type="match status" value="1"/>
</dbReference>
<accession>A0A915VML8</accession>
<dbReference type="Gene3D" id="2.60.40.10">
    <property type="entry name" value="Immunoglobulins"/>
    <property type="match status" value="1"/>
</dbReference>
<dbReference type="AlphaFoldDB" id="A0A915VML8"/>
<sequence>MINTEESFRDSLATVDDDGNRKWVYPKKPSGKFHNYRVIVSLILLTLLFSGPFIKINGNPLLLLNVIERKFVIFGNVFYPQDFYIFMFVMAVGVIAIGIFTLVFGRLFCGWVCPQTIFMEMVFRKIEYWIEGDWNKQKALNKADMSPSKFFKKTLKHVIFFAVSFIISNTFLAYIIGIEELLEIMMAPPSEHIWGFFSILLFAFAFYIVFSRLREQICTSVCPYGRLQGVLLDQHSIVVAYDYKRGENRAKFRKNEDRAEQGKGDCVDCRQCINVCPTGIDIRNGTQLECVHCTACIDACDSIMDKLSLPGGLIRYTSEYHIKNESKLKLNKRTIGFSVLLVVLTGIILGLLLLRNKVEITVLRTPGTLSQEQPDGKISNLYNYNIVNKSNEDFSLDFKLESLTGEVQLIGDSAVTLPKGEKTAGTFFIILDKEQLKARQTPIRIGIYHQEEKVDEVNTNFLKK</sequence>
<feature type="transmembrane region" description="Helical" evidence="7">
    <location>
        <begin position="335"/>
        <end position="354"/>
    </location>
</feature>
<dbReference type="RefSeq" id="WP_264790714.1">
    <property type="nucleotide sequence ID" value="NZ_AP026867.1"/>
</dbReference>
<keyword evidence="7" id="KW-0472">Membrane</keyword>
<dbReference type="InterPro" id="IPR009051">
    <property type="entry name" value="Helical_ferredxn"/>
</dbReference>